<reference evidence="1 2" key="1">
    <citation type="submission" date="2019-11" db="EMBL/GenBank/DDBJ databases">
        <title>The genome sequence of Methylocystis heyeri.</title>
        <authorList>
            <person name="Oshkin I.Y."/>
            <person name="Miroshnikov K."/>
            <person name="Dedysh S.N."/>
        </authorList>
    </citation>
    <scope>NUCLEOTIDE SEQUENCE [LARGE SCALE GENOMIC DNA]</scope>
    <source>
        <strain evidence="1 2">H2</strain>
    </source>
</reference>
<dbReference type="Proteomes" id="UP000309061">
    <property type="component" value="Chromosome"/>
</dbReference>
<sequence>MGFLLKCFIAIALVYFAVNKGELSALMASAVSPARAIGENGSKIGRQEPLSELQRAAAAKLMGAAREHCLAKPADCLALLKSAGAEVRKPEHKDH</sequence>
<dbReference type="AlphaFoldDB" id="A0A6B8KA78"/>
<protein>
    <submittedName>
        <fullName evidence="1">Uncharacterized protein</fullName>
    </submittedName>
</protein>
<dbReference type="RefSeq" id="WP_136494932.1">
    <property type="nucleotide sequence ID" value="NZ_CP046052.1"/>
</dbReference>
<dbReference type="KEGG" id="mhey:H2LOC_002440"/>
<keyword evidence="2" id="KW-1185">Reference proteome</keyword>
<evidence type="ECO:0000313" key="1">
    <source>
        <dbReference type="EMBL" id="QGM44637.1"/>
    </source>
</evidence>
<proteinExistence type="predicted"/>
<evidence type="ECO:0000313" key="2">
    <source>
        <dbReference type="Proteomes" id="UP000309061"/>
    </source>
</evidence>
<organism evidence="1 2">
    <name type="scientific">Methylocystis heyeri</name>
    <dbReference type="NCBI Taxonomy" id="391905"/>
    <lineage>
        <taxon>Bacteria</taxon>
        <taxon>Pseudomonadati</taxon>
        <taxon>Pseudomonadota</taxon>
        <taxon>Alphaproteobacteria</taxon>
        <taxon>Hyphomicrobiales</taxon>
        <taxon>Methylocystaceae</taxon>
        <taxon>Methylocystis</taxon>
    </lineage>
</organism>
<gene>
    <name evidence="1" type="ORF">H2LOC_002440</name>
</gene>
<name>A0A6B8KA78_9HYPH</name>
<accession>A0A6B8KA78</accession>
<dbReference type="EMBL" id="CP046052">
    <property type="protein sequence ID" value="QGM44637.1"/>
    <property type="molecule type" value="Genomic_DNA"/>
</dbReference>